<feature type="transmembrane region" description="Helical" evidence="6">
    <location>
        <begin position="99"/>
        <end position="126"/>
    </location>
</feature>
<dbReference type="AlphaFoldDB" id="A0A2K9HFJ7"/>
<reference evidence="7 8" key="1">
    <citation type="submission" date="2016-12" db="EMBL/GenBank/DDBJ databases">
        <title>The whole genome sequencing and assembly of Lactobacillus alimentarius DSM 20249T strain.</title>
        <authorList>
            <person name="Lee Y.-J."/>
            <person name="Yi H."/>
            <person name="Bahn Y.-S."/>
            <person name="Kim J.F."/>
            <person name="Lee D.-W."/>
        </authorList>
    </citation>
    <scope>NUCLEOTIDE SEQUENCE [LARGE SCALE GENOMIC DNA]</scope>
    <source>
        <strain evidence="7 8">DSM 20249</strain>
    </source>
</reference>
<keyword evidence="2" id="KW-1003">Cell membrane</keyword>
<feature type="transmembrane region" description="Helical" evidence="6">
    <location>
        <begin position="58"/>
        <end position="87"/>
    </location>
</feature>
<dbReference type="RefSeq" id="WP_057739515.1">
    <property type="nucleotide sequence ID" value="NZ_AZDQ01000043.1"/>
</dbReference>
<dbReference type="Proteomes" id="UP000234653">
    <property type="component" value="Chromosome"/>
</dbReference>
<feature type="transmembrane region" description="Helical" evidence="6">
    <location>
        <begin position="21"/>
        <end position="46"/>
    </location>
</feature>
<evidence type="ECO:0000256" key="6">
    <source>
        <dbReference type="SAM" id="Phobius"/>
    </source>
</evidence>
<keyword evidence="3 6" id="KW-0812">Transmembrane</keyword>
<keyword evidence="5 6" id="KW-0472">Membrane</keyword>
<keyword evidence="8" id="KW-1185">Reference proteome</keyword>
<dbReference type="Pfam" id="PF02653">
    <property type="entry name" value="BPD_transp_2"/>
    <property type="match status" value="1"/>
</dbReference>
<feature type="transmembrane region" description="Helical" evidence="6">
    <location>
        <begin position="173"/>
        <end position="195"/>
    </location>
</feature>
<evidence type="ECO:0000256" key="2">
    <source>
        <dbReference type="ARBA" id="ARBA00022475"/>
    </source>
</evidence>
<accession>A0A2K9HFJ7</accession>
<name>A0A2K9HFJ7_9LACO</name>
<organism evidence="7 8">
    <name type="scientific">Companilactobacillus alimentarius DSM 20249</name>
    <dbReference type="NCBI Taxonomy" id="1423720"/>
    <lineage>
        <taxon>Bacteria</taxon>
        <taxon>Bacillati</taxon>
        <taxon>Bacillota</taxon>
        <taxon>Bacilli</taxon>
        <taxon>Lactobacillales</taxon>
        <taxon>Lactobacillaceae</taxon>
        <taxon>Companilactobacillus</taxon>
    </lineage>
</organism>
<dbReference type="InterPro" id="IPR001851">
    <property type="entry name" value="ABC_transp_permease"/>
</dbReference>
<sequence>MEEQTKVTSKNKKNSFDFKKFIGKMGPLVALIILIILVTVLSPGFIQPSNLLNLLRQVSINAVIAFGMTFVILTGGIDLSVGSILALTGAVTASMLASGVSAVVALLIGFLMGGILGFLNGVLIAYGKAAPFIATLATMTIFRGATYVFTNGNPITGAKMNSSFLFQFMGRGYLVGIPVPIFIMAIVYLILYVLLHKTTFGRKTYALGGNEQAAYIAGVKTKFVTMWIYTISGLMAALAGVILTSRLSSAQPDAGTSYEMDAIAAVVLGGTSLAGGKGRIFGTLIGALIIGTLNNGMNLLGISSFYQQIVKGIVILIAVLLDRRSSND</sequence>
<keyword evidence="4 6" id="KW-1133">Transmembrane helix</keyword>
<evidence type="ECO:0000256" key="4">
    <source>
        <dbReference type="ARBA" id="ARBA00022989"/>
    </source>
</evidence>
<feature type="transmembrane region" description="Helical" evidence="6">
    <location>
        <begin position="132"/>
        <end position="152"/>
    </location>
</feature>
<dbReference type="KEGG" id="lali:LA20249_02570"/>
<proteinExistence type="predicted"/>
<evidence type="ECO:0000313" key="8">
    <source>
        <dbReference type="Proteomes" id="UP000234653"/>
    </source>
</evidence>
<comment type="subcellular location">
    <subcellularLocation>
        <location evidence="1">Cell membrane</location>
        <topology evidence="1">Multi-pass membrane protein</topology>
    </subcellularLocation>
</comment>
<protein>
    <submittedName>
        <fullName evidence="7">Ribose ABC transporter permease</fullName>
    </submittedName>
</protein>
<dbReference type="OrthoDB" id="9813906at2"/>
<dbReference type="PANTHER" id="PTHR32196">
    <property type="entry name" value="ABC TRANSPORTER PERMEASE PROTEIN YPHD-RELATED-RELATED"/>
    <property type="match status" value="1"/>
</dbReference>
<dbReference type="GO" id="GO:0022857">
    <property type="term" value="F:transmembrane transporter activity"/>
    <property type="evidence" value="ECO:0007669"/>
    <property type="project" value="InterPro"/>
</dbReference>
<dbReference type="GO" id="GO:0005886">
    <property type="term" value="C:plasma membrane"/>
    <property type="evidence" value="ECO:0007669"/>
    <property type="project" value="UniProtKB-SubCell"/>
</dbReference>
<evidence type="ECO:0000256" key="1">
    <source>
        <dbReference type="ARBA" id="ARBA00004651"/>
    </source>
</evidence>
<feature type="transmembrane region" description="Helical" evidence="6">
    <location>
        <begin position="265"/>
        <end position="293"/>
    </location>
</feature>
<dbReference type="EMBL" id="CP018867">
    <property type="protein sequence ID" value="AUI71148.1"/>
    <property type="molecule type" value="Genomic_DNA"/>
</dbReference>
<dbReference type="CDD" id="cd06579">
    <property type="entry name" value="TM_PBP1_transp_AraH_like"/>
    <property type="match status" value="1"/>
</dbReference>
<dbReference type="PANTHER" id="PTHR32196:SF72">
    <property type="entry name" value="RIBOSE IMPORT PERMEASE PROTEIN RBSC"/>
    <property type="match status" value="1"/>
</dbReference>
<dbReference type="STRING" id="1423720.FC67_GL001791"/>
<evidence type="ECO:0000256" key="5">
    <source>
        <dbReference type="ARBA" id="ARBA00023136"/>
    </source>
</evidence>
<evidence type="ECO:0000313" key="7">
    <source>
        <dbReference type="EMBL" id="AUI71148.1"/>
    </source>
</evidence>
<gene>
    <name evidence="7" type="primary">rbsC</name>
    <name evidence="7" type="ORF">LA20249_02570</name>
</gene>
<feature type="transmembrane region" description="Helical" evidence="6">
    <location>
        <begin position="226"/>
        <end position="244"/>
    </location>
</feature>
<evidence type="ECO:0000256" key="3">
    <source>
        <dbReference type="ARBA" id="ARBA00022692"/>
    </source>
</evidence>